<feature type="non-terminal residue" evidence="9">
    <location>
        <position position="1"/>
    </location>
</feature>
<evidence type="ECO:0000313" key="10">
    <source>
        <dbReference type="Proteomes" id="UP000742460"/>
    </source>
</evidence>
<reference evidence="9" key="2">
    <citation type="submission" date="2021-09" db="EMBL/GenBank/DDBJ databases">
        <authorList>
            <person name="Gilroy R."/>
        </authorList>
    </citation>
    <scope>NUCLEOTIDE SEQUENCE</scope>
    <source>
        <strain evidence="9">ChiGjej5B5-22894</strain>
    </source>
</reference>
<keyword evidence="9" id="KW-0547">Nucleotide-binding</keyword>
<comment type="catalytic activity">
    <reaction evidence="1">
        <text>ATP + protein L-histidine = ADP + protein N-phospho-L-histidine.</text>
        <dbReference type="EC" id="2.7.13.3"/>
    </reaction>
</comment>
<dbReference type="InterPro" id="IPR003594">
    <property type="entry name" value="HATPase_dom"/>
</dbReference>
<dbReference type="PROSITE" id="PS50109">
    <property type="entry name" value="HIS_KIN"/>
    <property type="match status" value="1"/>
</dbReference>
<dbReference type="Gene3D" id="3.30.565.10">
    <property type="entry name" value="Histidine kinase-like ATPase, C-terminal domain"/>
    <property type="match status" value="1"/>
</dbReference>
<dbReference type="Pfam" id="PF02518">
    <property type="entry name" value="HATPase_c"/>
    <property type="match status" value="1"/>
</dbReference>
<dbReference type="GO" id="GO:0005886">
    <property type="term" value="C:plasma membrane"/>
    <property type="evidence" value="ECO:0007669"/>
    <property type="project" value="TreeGrafter"/>
</dbReference>
<evidence type="ECO:0000259" key="8">
    <source>
        <dbReference type="PROSITE" id="PS50109"/>
    </source>
</evidence>
<dbReference type="InterPro" id="IPR036890">
    <property type="entry name" value="HATPase_C_sf"/>
</dbReference>
<dbReference type="EMBL" id="DYUE01000166">
    <property type="protein sequence ID" value="HJG91514.1"/>
    <property type="molecule type" value="Genomic_DNA"/>
</dbReference>
<feature type="domain" description="Histidine kinase" evidence="8">
    <location>
        <begin position="1"/>
        <end position="57"/>
    </location>
</feature>
<dbReference type="GO" id="GO:0005524">
    <property type="term" value="F:ATP binding"/>
    <property type="evidence" value="ECO:0007669"/>
    <property type="project" value="UniProtKB-KW"/>
</dbReference>
<evidence type="ECO:0000256" key="6">
    <source>
        <dbReference type="ARBA" id="ARBA00023012"/>
    </source>
</evidence>
<dbReference type="AlphaFoldDB" id="A0A921MVM6"/>
<name>A0A921MVM6_9MICO</name>
<reference evidence="9" key="1">
    <citation type="journal article" date="2021" name="PeerJ">
        <title>Extensive microbial diversity within the chicken gut microbiome revealed by metagenomics and culture.</title>
        <authorList>
            <person name="Gilroy R."/>
            <person name="Ravi A."/>
            <person name="Getino M."/>
            <person name="Pursley I."/>
            <person name="Horton D.L."/>
            <person name="Alikhan N.F."/>
            <person name="Baker D."/>
            <person name="Gharbi K."/>
            <person name="Hall N."/>
            <person name="Watson M."/>
            <person name="Adriaenssens E.M."/>
            <person name="Foster-Nyarko E."/>
            <person name="Jarju S."/>
            <person name="Secka A."/>
            <person name="Antonio M."/>
            <person name="Oren A."/>
            <person name="Chaudhuri R.R."/>
            <person name="La Ragione R."/>
            <person name="Hildebrand F."/>
            <person name="Pallen M.J."/>
        </authorList>
    </citation>
    <scope>NUCLEOTIDE SEQUENCE</scope>
    <source>
        <strain evidence="9">ChiGjej5B5-22894</strain>
    </source>
</reference>
<keyword evidence="4" id="KW-0808">Transferase</keyword>
<proteinExistence type="predicted"/>
<dbReference type="Proteomes" id="UP000742460">
    <property type="component" value="Unassembled WGS sequence"/>
</dbReference>
<evidence type="ECO:0000256" key="1">
    <source>
        <dbReference type="ARBA" id="ARBA00000085"/>
    </source>
</evidence>
<dbReference type="GO" id="GO:0000155">
    <property type="term" value="F:phosphorelay sensor kinase activity"/>
    <property type="evidence" value="ECO:0007669"/>
    <property type="project" value="TreeGrafter"/>
</dbReference>
<organism evidence="9 10">
    <name type="scientific">Brachybacterium massiliense</name>
    <dbReference type="NCBI Taxonomy" id="1755098"/>
    <lineage>
        <taxon>Bacteria</taxon>
        <taxon>Bacillati</taxon>
        <taxon>Actinomycetota</taxon>
        <taxon>Actinomycetes</taxon>
        <taxon>Micrococcales</taxon>
        <taxon>Dermabacteraceae</taxon>
        <taxon>Brachybacterium</taxon>
    </lineage>
</organism>
<sequence>LFTDYYRTETARNSDIPGHGIGLSLTRRIVVAHNGQISVSSRAGEGSTFTIRFASDDIERTDRA</sequence>
<gene>
    <name evidence="9" type="ORF">K8V81_07290</name>
</gene>
<keyword evidence="9" id="KW-0067">ATP-binding</keyword>
<dbReference type="PANTHER" id="PTHR45453">
    <property type="entry name" value="PHOSPHATE REGULON SENSOR PROTEIN PHOR"/>
    <property type="match status" value="1"/>
</dbReference>
<keyword evidence="6" id="KW-0902">Two-component regulatory system</keyword>
<protein>
    <recommendedName>
        <fullName evidence="7">Sensor-like histidine kinase SenX3</fullName>
        <ecNumber evidence="2">2.7.13.3</ecNumber>
    </recommendedName>
</protein>
<keyword evidence="5" id="KW-0418">Kinase</keyword>
<evidence type="ECO:0000313" key="9">
    <source>
        <dbReference type="EMBL" id="HJG91514.1"/>
    </source>
</evidence>
<keyword evidence="3" id="KW-0597">Phosphoprotein</keyword>
<evidence type="ECO:0000256" key="3">
    <source>
        <dbReference type="ARBA" id="ARBA00022553"/>
    </source>
</evidence>
<evidence type="ECO:0000256" key="4">
    <source>
        <dbReference type="ARBA" id="ARBA00022679"/>
    </source>
</evidence>
<evidence type="ECO:0000256" key="5">
    <source>
        <dbReference type="ARBA" id="ARBA00022777"/>
    </source>
</evidence>
<dbReference type="GO" id="GO:0016036">
    <property type="term" value="P:cellular response to phosphate starvation"/>
    <property type="evidence" value="ECO:0007669"/>
    <property type="project" value="TreeGrafter"/>
</dbReference>
<dbReference type="SUPFAM" id="SSF55874">
    <property type="entry name" value="ATPase domain of HSP90 chaperone/DNA topoisomerase II/histidine kinase"/>
    <property type="match status" value="1"/>
</dbReference>
<dbReference type="PRINTS" id="PR00344">
    <property type="entry name" value="BCTRLSENSOR"/>
</dbReference>
<evidence type="ECO:0000256" key="2">
    <source>
        <dbReference type="ARBA" id="ARBA00012438"/>
    </source>
</evidence>
<dbReference type="GO" id="GO:0004721">
    <property type="term" value="F:phosphoprotein phosphatase activity"/>
    <property type="evidence" value="ECO:0007669"/>
    <property type="project" value="TreeGrafter"/>
</dbReference>
<dbReference type="PANTHER" id="PTHR45453:SF1">
    <property type="entry name" value="PHOSPHATE REGULON SENSOR PROTEIN PHOR"/>
    <property type="match status" value="1"/>
</dbReference>
<dbReference type="InterPro" id="IPR005467">
    <property type="entry name" value="His_kinase_dom"/>
</dbReference>
<dbReference type="EC" id="2.7.13.3" evidence="2"/>
<accession>A0A921MVM6</accession>
<comment type="caution">
    <text evidence="9">The sequence shown here is derived from an EMBL/GenBank/DDBJ whole genome shotgun (WGS) entry which is preliminary data.</text>
</comment>
<evidence type="ECO:0000256" key="7">
    <source>
        <dbReference type="ARBA" id="ARBA00039401"/>
    </source>
</evidence>
<dbReference type="InterPro" id="IPR050351">
    <property type="entry name" value="BphY/WalK/GraS-like"/>
</dbReference>
<dbReference type="InterPro" id="IPR004358">
    <property type="entry name" value="Sig_transdc_His_kin-like_C"/>
</dbReference>